<dbReference type="EMBL" id="JBHRTO010000001">
    <property type="protein sequence ID" value="MFC3180200.1"/>
    <property type="molecule type" value="Genomic_DNA"/>
</dbReference>
<dbReference type="GO" id="GO:0016757">
    <property type="term" value="F:glycosyltransferase activity"/>
    <property type="evidence" value="ECO:0007669"/>
    <property type="project" value="UniProtKB-KW"/>
</dbReference>
<evidence type="ECO:0000256" key="1">
    <source>
        <dbReference type="ARBA" id="ARBA00004167"/>
    </source>
</evidence>
<dbReference type="Proteomes" id="UP001595547">
    <property type="component" value="Unassembled WGS sequence"/>
</dbReference>
<keyword evidence="5" id="KW-1185">Reference proteome</keyword>
<keyword evidence="4" id="KW-0328">Glycosyltransferase</keyword>
<dbReference type="InterPro" id="IPR029044">
    <property type="entry name" value="Nucleotide-diphossugar_trans"/>
</dbReference>
<dbReference type="CDD" id="cd00761">
    <property type="entry name" value="Glyco_tranf_GTA_type"/>
    <property type="match status" value="1"/>
</dbReference>
<dbReference type="SUPFAM" id="SSF53448">
    <property type="entry name" value="Nucleotide-diphospho-sugar transferases"/>
    <property type="match status" value="1"/>
</dbReference>
<protein>
    <submittedName>
        <fullName evidence="4">Glycosyltransferase family 2 protein</fullName>
        <ecNumber evidence="4">2.4.-.-</ecNumber>
    </submittedName>
</protein>
<name>A0ABV7IUL9_9RHOB</name>
<keyword evidence="3" id="KW-1133">Transmembrane helix</keyword>
<accession>A0ABV7IUL9</accession>
<keyword evidence="3" id="KW-0472">Membrane</keyword>
<evidence type="ECO:0000313" key="5">
    <source>
        <dbReference type="Proteomes" id="UP001595547"/>
    </source>
</evidence>
<dbReference type="Pfam" id="PF13704">
    <property type="entry name" value="Glyco_tranf_2_4"/>
    <property type="match status" value="1"/>
</dbReference>
<dbReference type="PANTHER" id="PTHR21461:SF69">
    <property type="entry name" value="GLYCOSYLTRANSFERASE FAMILY 92 PROTEIN"/>
    <property type="match status" value="1"/>
</dbReference>
<dbReference type="EC" id="2.4.-.-" evidence="4"/>
<proteinExistence type="predicted"/>
<evidence type="ECO:0000256" key="2">
    <source>
        <dbReference type="ARBA" id="ARBA00022692"/>
    </source>
</evidence>
<sequence length="279" mass="32119">MLKHLRSQISAWNRKRIQRLRETRETQSSYDFSLGVLGIMKNEAMNIDEWVQHYVSMGAGKIFLIDNGSTDDTVAKATAWVAKGVVELVEYPKRHRQRRHYWKAFKQLNIGRKCKWLIVADLDEFWFCPSGETIVARLAPFQAFDVIYANWRMFGSNGLQKHPKSIRQGFTMRAPELHAHSVRKYICRTSVIKSANTLGIHTVNGGRSERTVSDNERFHLNHYPIQSLEFFQTVKMTRGSAAKMANDTVRQMEYFTGHDARCSMSDTLLADLVSSGKIK</sequence>
<dbReference type="Gene3D" id="3.90.550.10">
    <property type="entry name" value="Spore Coat Polysaccharide Biosynthesis Protein SpsA, Chain A"/>
    <property type="match status" value="1"/>
</dbReference>
<dbReference type="PANTHER" id="PTHR21461">
    <property type="entry name" value="GLYCOSYLTRANSFERASE FAMILY 92 PROTEIN"/>
    <property type="match status" value="1"/>
</dbReference>
<keyword evidence="2" id="KW-0812">Transmembrane</keyword>
<dbReference type="RefSeq" id="WP_380071832.1">
    <property type="nucleotide sequence ID" value="NZ_JBHRTO010000001.1"/>
</dbReference>
<organism evidence="4 5">
    <name type="scientific">Cypionkella sinensis</name>
    <dbReference type="NCBI Taxonomy" id="1756043"/>
    <lineage>
        <taxon>Bacteria</taxon>
        <taxon>Pseudomonadati</taxon>
        <taxon>Pseudomonadota</taxon>
        <taxon>Alphaproteobacteria</taxon>
        <taxon>Rhodobacterales</taxon>
        <taxon>Paracoccaceae</taxon>
        <taxon>Cypionkella</taxon>
    </lineage>
</organism>
<comment type="subcellular location">
    <subcellularLocation>
        <location evidence="1">Membrane</location>
        <topology evidence="1">Single-pass membrane protein</topology>
    </subcellularLocation>
</comment>
<keyword evidence="4" id="KW-0808">Transferase</keyword>
<evidence type="ECO:0000256" key="3">
    <source>
        <dbReference type="ARBA" id="ARBA00022989"/>
    </source>
</evidence>
<reference evidence="5" key="1">
    <citation type="journal article" date="2019" name="Int. J. Syst. Evol. Microbiol.">
        <title>The Global Catalogue of Microorganisms (GCM) 10K type strain sequencing project: providing services to taxonomists for standard genome sequencing and annotation.</title>
        <authorList>
            <consortium name="The Broad Institute Genomics Platform"/>
            <consortium name="The Broad Institute Genome Sequencing Center for Infectious Disease"/>
            <person name="Wu L."/>
            <person name="Ma J."/>
        </authorList>
    </citation>
    <scope>NUCLEOTIDE SEQUENCE [LARGE SCALE GENOMIC DNA]</scope>
    <source>
        <strain evidence="5">KCTC 52039</strain>
    </source>
</reference>
<evidence type="ECO:0000313" key="4">
    <source>
        <dbReference type="EMBL" id="MFC3180200.1"/>
    </source>
</evidence>
<gene>
    <name evidence="4" type="ORF">ACFOGH_04290</name>
</gene>
<comment type="caution">
    <text evidence="4">The sequence shown here is derived from an EMBL/GenBank/DDBJ whole genome shotgun (WGS) entry which is preliminary data.</text>
</comment>